<organism evidence="3 4">
    <name type="scientific">Sulfurimicrobium lacus</name>
    <dbReference type="NCBI Taxonomy" id="2715678"/>
    <lineage>
        <taxon>Bacteria</taxon>
        <taxon>Pseudomonadati</taxon>
        <taxon>Pseudomonadota</taxon>
        <taxon>Betaproteobacteria</taxon>
        <taxon>Nitrosomonadales</taxon>
        <taxon>Sulfuricellaceae</taxon>
        <taxon>Sulfurimicrobium</taxon>
    </lineage>
</organism>
<gene>
    <name evidence="3" type="ORF">SKTS_15640</name>
</gene>
<dbReference type="NCBIfam" id="TIGR02595">
    <property type="entry name" value="PEP_CTERM"/>
    <property type="match status" value="1"/>
</dbReference>
<keyword evidence="1" id="KW-0732">Signal</keyword>
<proteinExistence type="predicted"/>
<dbReference type="EMBL" id="AP022853">
    <property type="protein sequence ID" value="BCB26678.1"/>
    <property type="molecule type" value="Genomic_DNA"/>
</dbReference>
<evidence type="ECO:0000313" key="4">
    <source>
        <dbReference type="Proteomes" id="UP000502260"/>
    </source>
</evidence>
<accession>A0A6F8VAE0</accession>
<reference evidence="3" key="1">
    <citation type="journal article" date="2021" name="Arch. Microbiol.">
        <title>Sulfurimicrobium lacus gen. nov., sp. nov., a sulfur oxidizer isolated from lake water, and review of the family Sulfuricellaceae to show that it is not a later synonym of Gallionellaceae.</title>
        <authorList>
            <person name="Kojima H."/>
            <person name="Kanda M."/>
            <person name="Umezawa K."/>
            <person name="Fukui M."/>
        </authorList>
    </citation>
    <scope>NUCLEOTIDE SEQUENCE</scope>
    <source>
        <strain evidence="3">SkT11</strain>
    </source>
</reference>
<dbReference type="RefSeq" id="WP_173062874.1">
    <property type="nucleotide sequence ID" value="NZ_AP022853.1"/>
</dbReference>
<feature type="signal peptide" evidence="1">
    <location>
        <begin position="1"/>
        <end position="19"/>
    </location>
</feature>
<evidence type="ECO:0000259" key="2">
    <source>
        <dbReference type="Pfam" id="PF07589"/>
    </source>
</evidence>
<dbReference type="AlphaFoldDB" id="A0A6F8VAE0"/>
<dbReference type="Proteomes" id="UP000502260">
    <property type="component" value="Chromosome"/>
</dbReference>
<dbReference type="InterPro" id="IPR013424">
    <property type="entry name" value="Ice-binding_C"/>
</dbReference>
<evidence type="ECO:0000256" key="1">
    <source>
        <dbReference type="SAM" id="SignalP"/>
    </source>
</evidence>
<dbReference type="KEGG" id="slac:SKTS_15640"/>
<feature type="chain" id="PRO_5026051842" description="Ice-binding protein C-terminal domain-containing protein" evidence="1">
    <location>
        <begin position="20"/>
        <end position="189"/>
    </location>
</feature>
<name>A0A6F8VAE0_9PROT</name>
<keyword evidence="4" id="KW-1185">Reference proteome</keyword>
<dbReference type="Pfam" id="PF07589">
    <property type="entry name" value="PEP-CTERM"/>
    <property type="match status" value="1"/>
</dbReference>
<protein>
    <recommendedName>
        <fullName evidence="2">Ice-binding protein C-terminal domain-containing protein</fullName>
    </recommendedName>
</protein>
<evidence type="ECO:0000313" key="3">
    <source>
        <dbReference type="EMBL" id="BCB26678.1"/>
    </source>
</evidence>
<feature type="domain" description="Ice-binding protein C-terminal" evidence="2">
    <location>
        <begin position="165"/>
        <end position="188"/>
    </location>
</feature>
<sequence>MKKHLLAVCLLGFSAVSNATVLTFDDIPGVSQNSYGAIGTYAGFNFGATNDLNRMDWIDTVGSSWNFGAVSGDFTMLNNYGGTAIVTAANGADFTFDGLWARIWSSGASRIGNIRGFNNGAEVWNSAAALTTSWTAFNGHAGSIDELHLELGNYYLVDNLAVNETIPEPATLGLLALGFLGMRLARRKA</sequence>